<feature type="non-terminal residue" evidence="1">
    <location>
        <position position="1"/>
    </location>
</feature>
<reference evidence="1" key="1">
    <citation type="journal article" date="2014" name="Front. Microbiol.">
        <title>High frequency of phylogenetically diverse reductive dehalogenase-homologous genes in deep subseafloor sedimentary metagenomes.</title>
        <authorList>
            <person name="Kawai M."/>
            <person name="Futagami T."/>
            <person name="Toyoda A."/>
            <person name="Takaki Y."/>
            <person name="Nishi S."/>
            <person name="Hori S."/>
            <person name="Arai W."/>
            <person name="Tsubouchi T."/>
            <person name="Morono Y."/>
            <person name="Uchiyama I."/>
            <person name="Ito T."/>
            <person name="Fujiyama A."/>
            <person name="Inagaki F."/>
            <person name="Takami H."/>
        </authorList>
    </citation>
    <scope>NUCLEOTIDE SEQUENCE</scope>
    <source>
        <strain evidence="1">Expedition CK06-06</strain>
    </source>
</reference>
<accession>X0Y7L4</accession>
<protein>
    <submittedName>
        <fullName evidence="1">Uncharacterized protein</fullName>
    </submittedName>
</protein>
<evidence type="ECO:0000313" key="1">
    <source>
        <dbReference type="EMBL" id="GAG44708.1"/>
    </source>
</evidence>
<name>X0Y7L4_9ZZZZ</name>
<feature type="non-terminal residue" evidence="1">
    <location>
        <position position="230"/>
    </location>
</feature>
<gene>
    <name evidence="1" type="ORF">S01H1_78296</name>
</gene>
<proteinExistence type="predicted"/>
<dbReference type="AlphaFoldDB" id="X0Y7L4"/>
<comment type="caution">
    <text evidence="1">The sequence shown here is derived from an EMBL/GenBank/DDBJ whole genome shotgun (WGS) entry which is preliminary data.</text>
</comment>
<sequence length="230" mass="24703">GKQHLDDIWDAIEGVADNLTVVPYQFDIATGGAPASGFWQRDNVAAASATELYFNETDEFGGLSTGGFNEMRTDDVIIIGSRTGDGLERYRLTDVASLAANVYTLPVEYIDDSGTDFIDDEQTKFTMLWGRDLRLGGLRDVEVTGVSDLQILGYDGGSDTWVPVENRGNKGIITLEYLYDANQTATPAAGDVAPNAATPATTTILRISDTDANGDSVDFVLDSITQGDLI</sequence>
<dbReference type="EMBL" id="BARS01052685">
    <property type="protein sequence ID" value="GAG44708.1"/>
    <property type="molecule type" value="Genomic_DNA"/>
</dbReference>
<organism evidence="1">
    <name type="scientific">marine sediment metagenome</name>
    <dbReference type="NCBI Taxonomy" id="412755"/>
    <lineage>
        <taxon>unclassified sequences</taxon>
        <taxon>metagenomes</taxon>
        <taxon>ecological metagenomes</taxon>
    </lineage>
</organism>